<evidence type="ECO:0000313" key="2">
    <source>
        <dbReference type="EMBL" id="CCU56427.1"/>
    </source>
</evidence>
<keyword evidence="3" id="KW-1185">Reference proteome</keyword>
<feature type="transmembrane region" description="Helical" evidence="1">
    <location>
        <begin position="54"/>
        <end position="74"/>
    </location>
</feature>
<evidence type="ECO:0000313" key="3">
    <source>
        <dbReference type="Proteomes" id="UP000792671"/>
    </source>
</evidence>
<dbReference type="Proteomes" id="UP000792671">
    <property type="component" value="Genome"/>
</dbReference>
<name>A0A916P1N4_9POXV</name>
<organism evidence="2 3">
    <name type="scientific">Mythimna separata entomopoxvirus 'L'</name>
    <dbReference type="NCBI Taxonomy" id="1293572"/>
    <lineage>
        <taxon>Viruses</taxon>
        <taxon>Varidnaviria</taxon>
        <taxon>Bamfordvirae</taxon>
        <taxon>Nucleocytoviricota</taxon>
        <taxon>Pokkesviricetes</taxon>
        <taxon>Chitovirales</taxon>
        <taxon>Poxviridae</taxon>
        <taxon>Entomopoxvirinae</taxon>
        <taxon>Betaentomopoxvirus</taxon>
        <taxon>Betaentomopoxvirus mseparata</taxon>
        <taxon>Mythimna separata entomopoxvirus</taxon>
    </lineage>
</organism>
<proteinExistence type="predicted"/>
<dbReference type="OrthoDB" id="40875at10239"/>
<dbReference type="RefSeq" id="YP_008003746.1">
    <property type="nucleotide sequence ID" value="NC_021246.1"/>
</dbReference>
<keyword evidence="1" id="KW-0812">Transmembrane</keyword>
<keyword evidence="1" id="KW-0472">Membrane</keyword>
<dbReference type="EMBL" id="HF679134">
    <property type="protein sequence ID" value="CCU56427.1"/>
    <property type="molecule type" value="Genomic_DNA"/>
</dbReference>
<evidence type="ECO:0000256" key="1">
    <source>
        <dbReference type="SAM" id="Phobius"/>
    </source>
</evidence>
<reference evidence="2 3" key="1">
    <citation type="journal article" date="2013" name="J. Virol.">
        <title>New Insights into the Evolution of Entomopoxvirinae from the Complete Genome Sequences of Four Entomopoxviruses Infecting Adoxophyes honmai, Choristoneura biennis, Choristoneura rosaceana, and Mythimna separata.</title>
        <authorList>
            <person name="Theze J."/>
            <person name="Takatsuka J."/>
            <person name="Li Z."/>
            <person name="Gallais J."/>
            <person name="Doucet D."/>
            <person name="Arif B."/>
            <person name="Nakai M."/>
            <person name="Herniou E.A."/>
        </authorList>
    </citation>
    <scope>NUCLEOTIDE SEQUENCE [LARGE SCALE GENOMIC DNA]</scope>
</reference>
<keyword evidence="1" id="KW-1133">Transmembrane helix</keyword>
<dbReference type="KEGG" id="vg:15613851"/>
<dbReference type="GeneID" id="15613851"/>
<gene>
    <name evidence="2" type="ORF">MYSEV_229</name>
</gene>
<sequence>MEDKINITILHALLTLDNHNKNILYNDLASTIFIEDKNKINNYSNNILSNNNSYFVILILVLVVLLLIIVIYMYKKYYMQNYLIKGCVNYR</sequence>
<protein>
    <submittedName>
        <fullName evidence="2">Uncharacterized protein</fullName>
    </submittedName>
</protein>
<accession>A0A916P1N4</accession>